<keyword evidence="3" id="KW-0788">Thiol protease</keyword>
<evidence type="ECO:0000256" key="2">
    <source>
        <dbReference type="ARBA" id="ARBA00022703"/>
    </source>
</evidence>
<proteinExistence type="inferred from homology"/>
<evidence type="ECO:0000313" key="5">
    <source>
        <dbReference type="EMBL" id="KAF9477980.1"/>
    </source>
</evidence>
<dbReference type="GO" id="GO:0004197">
    <property type="term" value="F:cysteine-type endopeptidase activity"/>
    <property type="evidence" value="ECO:0007669"/>
    <property type="project" value="InterPro"/>
</dbReference>
<sequence length="358" mass="40328">MESERVPLFALLIGINEYKSVDIFPISGAVPDVMSFLSYLQKCLGVPSNQINVLINENATRSNIINALKGLKEDKRIDIGDAIFVYYAGHGTEIGRGRNERGQAIVPYDCDSLARVPPIPDYIMQTLLLEIAEEKGDNITVVFDCGFSQTSAYTRLMMDHIRSTDYGRSHFSELLAVEDVSNSSQRNKRSFRSHVLLSACGHYETAKESNGHGHFSTALLTLLNQVSPHTLRYVDILNHPKFGKIKGQNPQCEGFNLYKLLFNGKVLPFRRKRFNISFNKDENTRRGQYTVYGGTIHGIDSGSEFGVYEQADTLFTRKISILQVDQLWAYWFTAKIAPDAPLFDLTCPMIAVQTKFSM</sequence>
<reference evidence="5" key="1">
    <citation type="submission" date="2020-11" db="EMBL/GenBank/DDBJ databases">
        <authorList>
            <consortium name="DOE Joint Genome Institute"/>
            <person name="Ahrendt S."/>
            <person name="Riley R."/>
            <person name="Andreopoulos W."/>
            <person name="Labutti K."/>
            <person name="Pangilinan J."/>
            <person name="Ruiz-Duenas F.J."/>
            <person name="Barrasa J.M."/>
            <person name="Sanchez-Garcia M."/>
            <person name="Camarero S."/>
            <person name="Miyauchi S."/>
            <person name="Serrano A."/>
            <person name="Linde D."/>
            <person name="Babiker R."/>
            <person name="Drula E."/>
            <person name="Ayuso-Fernandez I."/>
            <person name="Pacheco R."/>
            <person name="Padilla G."/>
            <person name="Ferreira P."/>
            <person name="Barriuso J."/>
            <person name="Kellner H."/>
            <person name="Castanera R."/>
            <person name="Alfaro M."/>
            <person name="Ramirez L."/>
            <person name="Pisabarro A.G."/>
            <person name="Kuo A."/>
            <person name="Tritt A."/>
            <person name="Lipzen A."/>
            <person name="He G."/>
            <person name="Yan M."/>
            <person name="Ng V."/>
            <person name="Cullen D."/>
            <person name="Martin F."/>
            <person name="Rosso M.-N."/>
            <person name="Henrissat B."/>
            <person name="Hibbett D."/>
            <person name="Martinez A.T."/>
            <person name="Grigoriev I.V."/>
        </authorList>
    </citation>
    <scope>NUCLEOTIDE SEQUENCE</scope>
    <source>
        <strain evidence="5">CIRM-BRFM 674</strain>
    </source>
</reference>
<evidence type="ECO:0000256" key="3">
    <source>
        <dbReference type="ARBA" id="ARBA00022807"/>
    </source>
</evidence>
<feature type="domain" description="Peptidase C14 caspase" evidence="4">
    <location>
        <begin position="9"/>
        <end position="239"/>
    </location>
</feature>
<organism evidence="5 6">
    <name type="scientific">Pholiota conissans</name>
    <dbReference type="NCBI Taxonomy" id="109636"/>
    <lineage>
        <taxon>Eukaryota</taxon>
        <taxon>Fungi</taxon>
        <taxon>Dikarya</taxon>
        <taxon>Basidiomycota</taxon>
        <taxon>Agaricomycotina</taxon>
        <taxon>Agaricomycetes</taxon>
        <taxon>Agaricomycetidae</taxon>
        <taxon>Agaricales</taxon>
        <taxon>Agaricineae</taxon>
        <taxon>Strophariaceae</taxon>
        <taxon>Pholiota</taxon>
    </lineage>
</organism>
<dbReference type="GO" id="GO:0006915">
    <property type="term" value="P:apoptotic process"/>
    <property type="evidence" value="ECO:0007669"/>
    <property type="project" value="UniProtKB-KW"/>
</dbReference>
<keyword evidence="6" id="KW-1185">Reference proteome</keyword>
<dbReference type="GO" id="GO:0006508">
    <property type="term" value="P:proteolysis"/>
    <property type="evidence" value="ECO:0007669"/>
    <property type="project" value="InterPro"/>
</dbReference>
<dbReference type="GO" id="GO:0005737">
    <property type="term" value="C:cytoplasm"/>
    <property type="evidence" value="ECO:0007669"/>
    <property type="project" value="TreeGrafter"/>
</dbReference>
<dbReference type="OrthoDB" id="10255174at2759"/>
<accession>A0A9P5Z1E6</accession>
<dbReference type="InterPro" id="IPR029030">
    <property type="entry name" value="Caspase-like_dom_sf"/>
</dbReference>
<dbReference type="EMBL" id="MU155245">
    <property type="protein sequence ID" value="KAF9477980.1"/>
    <property type="molecule type" value="Genomic_DNA"/>
</dbReference>
<dbReference type="InterPro" id="IPR011600">
    <property type="entry name" value="Pept_C14_caspase"/>
</dbReference>
<name>A0A9P5Z1E6_9AGAR</name>
<dbReference type="InterPro" id="IPR050452">
    <property type="entry name" value="Metacaspase"/>
</dbReference>
<dbReference type="PANTHER" id="PTHR48104">
    <property type="entry name" value="METACASPASE-4"/>
    <property type="match status" value="1"/>
</dbReference>
<dbReference type="Proteomes" id="UP000807469">
    <property type="component" value="Unassembled WGS sequence"/>
</dbReference>
<dbReference type="SUPFAM" id="SSF52129">
    <property type="entry name" value="Caspase-like"/>
    <property type="match status" value="1"/>
</dbReference>
<evidence type="ECO:0000256" key="1">
    <source>
        <dbReference type="ARBA" id="ARBA00009005"/>
    </source>
</evidence>
<evidence type="ECO:0000313" key="6">
    <source>
        <dbReference type="Proteomes" id="UP000807469"/>
    </source>
</evidence>
<dbReference type="PANTHER" id="PTHR48104:SF30">
    <property type="entry name" value="METACASPASE-1"/>
    <property type="match status" value="1"/>
</dbReference>
<protein>
    <recommendedName>
        <fullName evidence="4">Peptidase C14 caspase domain-containing protein</fullName>
    </recommendedName>
</protein>
<keyword evidence="3" id="KW-0645">Protease</keyword>
<dbReference type="Gene3D" id="3.40.50.1460">
    <property type="match status" value="1"/>
</dbReference>
<dbReference type="AlphaFoldDB" id="A0A9P5Z1E6"/>
<comment type="caution">
    <text evidence="5">The sequence shown here is derived from an EMBL/GenBank/DDBJ whole genome shotgun (WGS) entry which is preliminary data.</text>
</comment>
<evidence type="ECO:0000259" key="4">
    <source>
        <dbReference type="Pfam" id="PF00656"/>
    </source>
</evidence>
<dbReference type="Pfam" id="PF00656">
    <property type="entry name" value="Peptidase_C14"/>
    <property type="match status" value="1"/>
</dbReference>
<gene>
    <name evidence="5" type="ORF">BDN70DRAFT_922211</name>
</gene>
<keyword evidence="2" id="KW-0053">Apoptosis</keyword>
<keyword evidence="3" id="KW-0378">Hydrolase</keyword>
<comment type="similarity">
    <text evidence="1">Belongs to the peptidase C14B family.</text>
</comment>